<keyword evidence="3" id="KW-0805">Transcription regulation</keyword>
<proteinExistence type="predicted"/>
<keyword evidence="8" id="KW-1185">Reference proteome</keyword>
<keyword evidence="5" id="KW-0539">Nucleus</keyword>
<feature type="compositionally biased region" description="Basic and acidic residues" evidence="6">
    <location>
        <begin position="175"/>
        <end position="185"/>
    </location>
</feature>
<dbReference type="Proteomes" id="UP000008063">
    <property type="component" value="Unassembled WGS sequence"/>
</dbReference>
<feature type="compositionally biased region" description="Low complexity" evidence="6">
    <location>
        <begin position="230"/>
        <end position="241"/>
    </location>
</feature>
<comment type="subcellular location">
    <subcellularLocation>
        <location evidence="1">Nucleus</location>
    </subcellularLocation>
</comment>
<dbReference type="OMA" id="THNTRKL"/>
<sequence length="349" mass="37533">MPPQPGMFALPYASTHTARADVLQSSDNFALGVTYQHQSQSHPQGPHHHHHNATAAGSRSSGLLDDPKGKKRKDFGGKIGPNLDTRGFAESISSLHSTSLQLATRPETHPLYVLRLYPLSLERSALLSQISAEEKHALRNVHVAWAEERERVEDEWKRGRERIRERLLEGIEERRRRAREEKEGEGTDSSLDSQTRPHITRKLRNKFPGNSPPPTPGSLTPGLGLGLGLGSSTPITTNNTNPHSLSIDELPSPFPLSLTSVVLTSAHSHSHHSSRVPPSAAGVAGAASSSRRRIKPSGAGLHHSMSGTGGLGKSLAMLAGGKEGEIEADLGEIRRASKRKRGAALVSGA</sequence>
<accession>F8Q971</accession>
<dbReference type="EMBL" id="GL945486">
    <property type="protein sequence ID" value="EGN95126.1"/>
    <property type="molecule type" value="Genomic_DNA"/>
</dbReference>
<evidence type="ECO:0000256" key="5">
    <source>
        <dbReference type="ARBA" id="ARBA00023242"/>
    </source>
</evidence>
<name>F8Q971_SERL3</name>
<evidence type="ECO:0000256" key="3">
    <source>
        <dbReference type="ARBA" id="ARBA00023015"/>
    </source>
</evidence>
<dbReference type="InParanoid" id="F8Q971"/>
<reference evidence="8" key="1">
    <citation type="journal article" date="2011" name="Science">
        <title>The plant cell wall-decomposing machinery underlies the functional diversity of forest fungi.</title>
        <authorList>
            <person name="Eastwood D.C."/>
            <person name="Floudas D."/>
            <person name="Binder M."/>
            <person name="Majcherczyk A."/>
            <person name="Schneider P."/>
            <person name="Aerts A."/>
            <person name="Asiegbu F.O."/>
            <person name="Baker S.E."/>
            <person name="Barry K."/>
            <person name="Bendiksby M."/>
            <person name="Blumentritt M."/>
            <person name="Coutinho P.M."/>
            <person name="Cullen D."/>
            <person name="de Vries R.P."/>
            <person name="Gathman A."/>
            <person name="Goodell B."/>
            <person name="Henrissat B."/>
            <person name="Ihrmark K."/>
            <person name="Kauserud H."/>
            <person name="Kohler A."/>
            <person name="LaButti K."/>
            <person name="Lapidus A."/>
            <person name="Lavin J.L."/>
            <person name="Lee Y.-H."/>
            <person name="Lindquist E."/>
            <person name="Lilly W."/>
            <person name="Lucas S."/>
            <person name="Morin E."/>
            <person name="Murat C."/>
            <person name="Oguiza J.A."/>
            <person name="Park J."/>
            <person name="Pisabarro A.G."/>
            <person name="Riley R."/>
            <person name="Rosling A."/>
            <person name="Salamov A."/>
            <person name="Schmidt O."/>
            <person name="Schmutz J."/>
            <person name="Skrede I."/>
            <person name="Stenlid J."/>
            <person name="Wiebenga A."/>
            <person name="Xie X."/>
            <person name="Kuees U."/>
            <person name="Hibbett D.S."/>
            <person name="Hoffmeister D."/>
            <person name="Hoegberg N."/>
            <person name="Martin F."/>
            <person name="Grigoriev I.V."/>
            <person name="Watkinson S.C."/>
        </authorList>
    </citation>
    <scope>NUCLEOTIDE SEQUENCE [LARGE SCALE GENOMIC DNA]</scope>
    <source>
        <strain evidence="8">strain S7.3</strain>
    </source>
</reference>
<protein>
    <submittedName>
        <fullName evidence="7">Uncharacterized protein</fullName>
    </submittedName>
</protein>
<gene>
    <name evidence="7" type="ORF">SERLA73DRAFT_113904</name>
</gene>
<keyword evidence="2" id="KW-0678">Repressor</keyword>
<evidence type="ECO:0000256" key="6">
    <source>
        <dbReference type="SAM" id="MobiDB-lite"/>
    </source>
</evidence>
<dbReference type="AlphaFoldDB" id="F8Q971"/>
<dbReference type="OrthoDB" id="70376at2759"/>
<dbReference type="GO" id="GO:0005654">
    <property type="term" value="C:nucleoplasm"/>
    <property type="evidence" value="ECO:0007669"/>
    <property type="project" value="UniProtKB-ARBA"/>
</dbReference>
<organism evidence="8">
    <name type="scientific">Serpula lacrymans var. lacrymans (strain S7.3)</name>
    <name type="common">Dry rot fungus</name>
    <dbReference type="NCBI Taxonomy" id="936435"/>
    <lineage>
        <taxon>Eukaryota</taxon>
        <taxon>Fungi</taxon>
        <taxon>Dikarya</taxon>
        <taxon>Basidiomycota</taxon>
        <taxon>Agaricomycotina</taxon>
        <taxon>Agaricomycetes</taxon>
        <taxon>Agaricomycetidae</taxon>
        <taxon>Boletales</taxon>
        <taxon>Coniophorineae</taxon>
        <taxon>Serpulaceae</taxon>
        <taxon>Serpula</taxon>
    </lineage>
</organism>
<evidence type="ECO:0000256" key="4">
    <source>
        <dbReference type="ARBA" id="ARBA00023163"/>
    </source>
</evidence>
<feature type="region of interest" description="Disordered" evidence="6">
    <location>
        <begin position="36"/>
        <end position="83"/>
    </location>
</feature>
<dbReference type="GO" id="GO:0010468">
    <property type="term" value="P:regulation of gene expression"/>
    <property type="evidence" value="ECO:0007669"/>
    <property type="project" value="UniProtKB-ARBA"/>
</dbReference>
<feature type="region of interest" description="Disordered" evidence="6">
    <location>
        <begin position="268"/>
        <end position="316"/>
    </location>
</feature>
<dbReference type="eggNOG" id="ENOG502S8KV">
    <property type="taxonomic scope" value="Eukaryota"/>
</dbReference>
<evidence type="ECO:0000313" key="7">
    <source>
        <dbReference type="EMBL" id="EGN95126.1"/>
    </source>
</evidence>
<dbReference type="HOGENOM" id="CLU_071644_0_0_1"/>
<feature type="region of interest" description="Disordered" evidence="6">
    <location>
        <begin position="175"/>
        <end position="246"/>
    </location>
</feature>
<feature type="compositionally biased region" description="Low complexity" evidence="6">
    <location>
        <begin position="275"/>
        <end position="289"/>
    </location>
</feature>
<evidence type="ECO:0000256" key="2">
    <source>
        <dbReference type="ARBA" id="ARBA00022491"/>
    </source>
</evidence>
<evidence type="ECO:0000313" key="8">
    <source>
        <dbReference type="Proteomes" id="UP000008063"/>
    </source>
</evidence>
<keyword evidence="4" id="KW-0804">Transcription</keyword>
<feature type="compositionally biased region" description="Polar residues" evidence="6">
    <location>
        <begin position="187"/>
        <end position="197"/>
    </location>
</feature>
<dbReference type="SMART" id="SM01401">
    <property type="entry name" value="Sds3"/>
    <property type="match status" value="1"/>
</dbReference>
<evidence type="ECO:0000256" key="1">
    <source>
        <dbReference type="ARBA" id="ARBA00004123"/>
    </source>
</evidence>
<dbReference type="InterPro" id="IPR013907">
    <property type="entry name" value="Sds3"/>
</dbReference>